<protein>
    <submittedName>
        <fullName evidence="3">Uncharacterized protein</fullName>
    </submittedName>
</protein>
<organism evidence="3 4">
    <name type="scientific">Psylliodes chrysocephalus</name>
    <dbReference type="NCBI Taxonomy" id="3402493"/>
    <lineage>
        <taxon>Eukaryota</taxon>
        <taxon>Metazoa</taxon>
        <taxon>Ecdysozoa</taxon>
        <taxon>Arthropoda</taxon>
        <taxon>Hexapoda</taxon>
        <taxon>Insecta</taxon>
        <taxon>Pterygota</taxon>
        <taxon>Neoptera</taxon>
        <taxon>Endopterygota</taxon>
        <taxon>Coleoptera</taxon>
        <taxon>Polyphaga</taxon>
        <taxon>Cucujiformia</taxon>
        <taxon>Chrysomeloidea</taxon>
        <taxon>Chrysomelidae</taxon>
        <taxon>Galerucinae</taxon>
        <taxon>Alticini</taxon>
        <taxon>Psylliodes</taxon>
    </lineage>
</organism>
<dbReference type="OrthoDB" id="6737911at2759"/>
<feature type="compositionally biased region" description="Acidic residues" evidence="1">
    <location>
        <begin position="129"/>
        <end position="140"/>
    </location>
</feature>
<evidence type="ECO:0000256" key="2">
    <source>
        <dbReference type="SAM" id="Phobius"/>
    </source>
</evidence>
<keyword evidence="4" id="KW-1185">Reference proteome</keyword>
<dbReference type="Proteomes" id="UP001153636">
    <property type="component" value="Chromosome 6"/>
</dbReference>
<keyword evidence="2" id="KW-0472">Membrane</keyword>
<feature type="compositionally biased region" description="Acidic residues" evidence="1">
    <location>
        <begin position="111"/>
        <end position="121"/>
    </location>
</feature>
<gene>
    <name evidence="3" type="ORF">PSYICH_LOCUS12864</name>
</gene>
<feature type="transmembrane region" description="Helical" evidence="2">
    <location>
        <begin position="6"/>
        <end position="24"/>
    </location>
</feature>
<sequence length="140" mass="16215">MEFVIVAISMMLDFTYFLLLINNFEKKFKNFDSSSLSPCKVELQQHSLRVRHVTKFWRNAHLKYPTSLSPLACGWTMNDNKYDFVWFLGDQLPSLVADIIVQDSKVLENNDIPEDNSDTDESNDHNVSSDDDDDLEDALF</sequence>
<keyword evidence="2" id="KW-0812">Transmembrane</keyword>
<evidence type="ECO:0000313" key="4">
    <source>
        <dbReference type="Proteomes" id="UP001153636"/>
    </source>
</evidence>
<name>A0A9P0D6P9_9CUCU</name>
<feature type="region of interest" description="Disordered" evidence="1">
    <location>
        <begin position="109"/>
        <end position="140"/>
    </location>
</feature>
<proteinExistence type="predicted"/>
<evidence type="ECO:0000256" key="1">
    <source>
        <dbReference type="SAM" id="MobiDB-lite"/>
    </source>
</evidence>
<dbReference type="AlphaFoldDB" id="A0A9P0D6P9"/>
<reference evidence="3" key="1">
    <citation type="submission" date="2022-01" db="EMBL/GenBank/DDBJ databases">
        <authorList>
            <person name="King R."/>
        </authorList>
    </citation>
    <scope>NUCLEOTIDE SEQUENCE</scope>
</reference>
<evidence type="ECO:0000313" key="3">
    <source>
        <dbReference type="EMBL" id="CAH1111429.1"/>
    </source>
</evidence>
<keyword evidence="2" id="KW-1133">Transmembrane helix</keyword>
<accession>A0A9P0D6P9</accession>
<dbReference type="EMBL" id="OV651818">
    <property type="protein sequence ID" value="CAH1111429.1"/>
    <property type="molecule type" value="Genomic_DNA"/>
</dbReference>